<keyword evidence="1" id="KW-0436">Ligase</keyword>
<keyword evidence="3" id="KW-0547">Nucleotide-binding</keyword>
<evidence type="ECO:0000256" key="6">
    <source>
        <dbReference type="ARBA" id="ARBA00023134"/>
    </source>
</evidence>
<reference evidence="9" key="2">
    <citation type="submission" date="2020-09" db="EMBL/GenBank/DDBJ databases">
        <authorList>
            <person name="Sun Q."/>
            <person name="Ohkuma M."/>
        </authorList>
    </citation>
    <scope>NUCLEOTIDE SEQUENCE</scope>
    <source>
        <strain evidence="9">JCM 19831</strain>
    </source>
</reference>
<dbReference type="Proteomes" id="UP000642070">
    <property type="component" value="Unassembled WGS sequence"/>
</dbReference>
<dbReference type="PANTHER" id="PTHR47917">
    <property type="match status" value="1"/>
</dbReference>
<dbReference type="GO" id="GO:0052618">
    <property type="term" value="F:coenzyme F420-0:L-glutamate ligase activity"/>
    <property type="evidence" value="ECO:0007669"/>
    <property type="project" value="TreeGrafter"/>
</dbReference>
<keyword evidence="10" id="KW-1185">Reference proteome</keyword>
<evidence type="ECO:0000256" key="1">
    <source>
        <dbReference type="ARBA" id="ARBA00022598"/>
    </source>
</evidence>
<dbReference type="InterPro" id="IPR008225">
    <property type="entry name" value="F420-0_g-glutamyl_ligase"/>
</dbReference>
<dbReference type="NCBIfam" id="TIGR01916">
    <property type="entry name" value="F420_cofE"/>
    <property type="match status" value="1"/>
</dbReference>
<comment type="caution">
    <text evidence="9">The sequence shown here is derived from an EMBL/GenBank/DDBJ whole genome shotgun (WGS) entry which is preliminary data.</text>
</comment>
<dbReference type="AlphaFoldDB" id="A0A917WUS8"/>
<dbReference type="NCBIfam" id="NF009810">
    <property type="entry name" value="PRK13294.1"/>
    <property type="match status" value="1"/>
</dbReference>
<dbReference type="PANTHER" id="PTHR47917:SF1">
    <property type="entry name" value="COENZYME F420:L-GLUTAMATE LIGASE"/>
    <property type="match status" value="1"/>
</dbReference>
<keyword evidence="5" id="KW-0630">Potassium</keyword>
<keyword evidence="2" id="KW-0479">Metal-binding</keyword>
<evidence type="ECO:0000256" key="2">
    <source>
        <dbReference type="ARBA" id="ARBA00022723"/>
    </source>
</evidence>
<dbReference type="GO" id="GO:0046872">
    <property type="term" value="F:metal ion binding"/>
    <property type="evidence" value="ECO:0007669"/>
    <property type="project" value="UniProtKB-KW"/>
</dbReference>
<proteinExistence type="predicted"/>
<accession>A0A917WUS8</accession>
<protein>
    <recommendedName>
        <fullName evidence="8">Coenzyme F420:L-glutamate ligase-like domain-containing protein</fullName>
    </recommendedName>
</protein>
<dbReference type="EMBL" id="BMPI01000018">
    <property type="protein sequence ID" value="GGM34267.1"/>
    <property type="molecule type" value="Genomic_DNA"/>
</dbReference>
<sequence length="373" mass="38309">MSPAAADGAAATPEPVTASGGLEVLPVTGIGDVRPGDDLAGLIRAAAPWIVSGDVLLVTSKVVSKAEGQLVEIPLDEPAREAAREAVLRAETSRVVARRGATRIVQTHHGFVLAAAGIDASNVDPARLVLLPKDPDASARWLRDEFRERFGVDVAVVVTDTMGRPWRLGLTDVAIGAAGIDALTDYRGRLDAYGNELQLTQMAVVDELAAAADLVKGKVTQVPVAVVRGLPIRAQGHGAGAAELIRGADADLFSLGTAEAVARGLRQAAEVGDAPAFHPGPVHLPELPFPQTRSVIVPDHTAVAVVAWAPAGDLAGAVRAGMEVQRLRAVLAAEGLATVWLDAPGDPRLAGDVPEGGVPLGVLAIGRGSLPSL</sequence>
<dbReference type="Gene3D" id="3.30.1330.100">
    <property type="entry name" value="CofE-like"/>
    <property type="match status" value="1"/>
</dbReference>
<gene>
    <name evidence="9" type="ORF">GCM10007977_039710</name>
</gene>
<dbReference type="SUPFAM" id="SSF144010">
    <property type="entry name" value="CofE-like"/>
    <property type="match status" value="1"/>
</dbReference>
<evidence type="ECO:0000256" key="3">
    <source>
        <dbReference type="ARBA" id="ARBA00022741"/>
    </source>
</evidence>
<dbReference type="Gene3D" id="3.90.1660.10">
    <property type="entry name" value="CofE-like domain"/>
    <property type="match status" value="1"/>
</dbReference>
<reference evidence="9" key="1">
    <citation type="journal article" date="2014" name="Int. J. Syst. Evol. Microbiol.">
        <title>Complete genome sequence of Corynebacterium casei LMG S-19264T (=DSM 44701T), isolated from a smear-ripened cheese.</title>
        <authorList>
            <consortium name="US DOE Joint Genome Institute (JGI-PGF)"/>
            <person name="Walter F."/>
            <person name="Albersmeier A."/>
            <person name="Kalinowski J."/>
            <person name="Ruckert C."/>
        </authorList>
    </citation>
    <scope>NUCLEOTIDE SEQUENCE</scope>
    <source>
        <strain evidence="9">JCM 19831</strain>
    </source>
</reference>
<evidence type="ECO:0000313" key="9">
    <source>
        <dbReference type="EMBL" id="GGM34267.1"/>
    </source>
</evidence>
<dbReference type="Pfam" id="PF01996">
    <property type="entry name" value="F420_ligase"/>
    <property type="match status" value="1"/>
</dbReference>
<evidence type="ECO:0000256" key="5">
    <source>
        <dbReference type="ARBA" id="ARBA00022958"/>
    </source>
</evidence>
<feature type="domain" description="Coenzyme F420:L-glutamate ligase-like" evidence="8">
    <location>
        <begin position="31"/>
        <end position="229"/>
    </location>
</feature>
<name>A0A917WUS8_9ACTN</name>
<dbReference type="RefSeq" id="WP_229835542.1">
    <property type="nucleotide sequence ID" value="NZ_BMPI01000018.1"/>
</dbReference>
<organism evidence="9 10">
    <name type="scientific">Dactylosporangium sucinum</name>
    <dbReference type="NCBI Taxonomy" id="1424081"/>
    <lineage>
        <taxon>Bacteria</taxon>
        <taxon>Bacillati</taxon>
        <taxon>Actinomycetota</taxon>
        <taxon>Actinomycetes</taxon>
        <taxon>Micromonosporales</taxon>
        <taxon>Micromonosporaceae</taxon>
        <taxon>Dactylosporangium</taxon>
    </lineage>
</organism>
<evidence type="ECO:0000256" key="4">
    <source>
        <dbReference type="ARBA" id="ARBA00022842"/>
    </source>
</evidence>
<evidence type="ECO:0000256" key="7">
    <source>
        <dbReference type="ARBA" id="ARBA00023211"/>
    </source>
</evidence>
<dbReference type="GO" id="GO:0005525">
    <property type="term" value="F:GTP binding"/>
    <property type="evidence" value="ECO:0007669"/>
    <property type="project" value="UniProtKB-KW"/>
</dbReference>
<evidence type="ECO:0000313" key="10">
    <source>
        <dbReference type="Proteomes" id="UP000642070"/>
    </source>
</evidence>
<keyword evidence="4" id="KW-0460">Magnesium</keyword>
<dbReference type="InterPro" id="IPR002847">
    <property type="entry name" value="F420-0_gamma-glut_ligase-dom"/>
</dbReference>
<evidence type="ECO:0000259" key="8">
    <source>
        <dbReference type="Pfam" id="PF01996"/>
    </source>
</evidence>
<keyword evidence="7" id="KW-0464">Manganese</keyword>
<keyword evidence="6" id="KW-0342">GTP-binding</keyword>